<feature type="compositionally biased region" description="Low complexity" evidence="1">
    <location>
        <begin position="45"/>
        <end position="57"/>
    </location>
</feature>
<accession>A0AAN7W086</accession>
<evidence type="ECO:0000313" key="2">
    <source>
        <dbReference type="EMBL" id="KAK5690207.1"/>
    </source>
</evidence>
<name>A0AAN7W086_9PEZI</name>
<feature type="compositionally biased region" description="Polar residues" evidence="1">
    <location>
        <begin position="22"/>
        <end position="38"/>
    </location>
</feature>
<evidence type="ECO:0008006" key="4">
    <source>
        <dbReference type="Google" id="ProtNLM"/>
    </source>
</evidence>
<feature type="compositionally biased region" description="Low complexity" evidence="1">
    <location>
        <begin position="100"/>
        <end position="131"/>
    </location>
</feature>
<proteinExistence type="predicted"/>
<gene>
    <name evidence="2" type="ORF">LTR97_012395</name>
</gene>
<dbReference type="Proteomes" id="UP001310594">
    <property type="component" value="Unassembled WGS sequence"/>
</dbReference>
<sequence>MSGPNDFYQPPGGPPPHHSSGNMQSNNPFNQHSNNEAEQNPWGDPSPNQQQQPHQPNYSGGQSNNDSSYQSYAPPPGPPPTGNEWDDAPPGHLPPGHTQPGGYQSSSPPPSGQQSYQQPYSSSGQDQSQQYAPGLPDRNPRRSATFKESDFVPTEERGEQREMLEHFEMSKGSESQEDRDIATLQREFPALDGSLVAALYSDSKSLSGTREMLREIGGGN</sequence>
<feature type="region of interest" description="Disordered" evidence="1">
    <location>
        <begin position="1"/>
        <end position="179"/>
    </location>
</feature>
<reference evidence="2" key="1">
    <citation type="submission" date="2023-08" db="EMBL/GenBank/DDBJ databases">
        <title>Black Yeasts Isolated from many extreme environments.</title>
        <authorList>
            <person name="Coleine C."/>
            <person name="Stajich J.E."/>
            <person name="Selbmann L."/>
        </authorList>
    </citation>
    <scope>NUCLEOTIDE SEQUENCE</scope>
    <source>
        <strain evidence="2">CCFEE 5810</strain>
    </source>
</reference>
<protein>
    <recommendedName>
        <fullName evidence="4">CUE domain-containing protein</fullName>
    </recommendedName>
</protein>
<dbReference type="EMBL" id="JAVRQU010000026">
    <property type="protein sequence ID" value="KAK5690207.1"/>
    <property type="molecule type" value="Genomic_DNA"/>
</dbReference>
<evidence type="ECO:0000313" key="3">
    <source>
        <dbReference type="Proteomes" id="UP001310594"/>
    </source>
</evidence>
<organism evidence="2 3">
    <name type="scientific">Elasticomyces elasticus</name>
    <dbReference type="NCBI Taxonomy" id="574655"/>
    <lineage>
        <taxon>Eukaryota</taxon>
        <taxon>Fungi</taxon>
        <taxon>Dikarya</taxon>
        <taxon>Ascomycota</taxon>
        <taxon>Pezizomycotina</taxon>
        <taxon>Dothideomycetes</taxon>
        <taxon>Dothideomycetidae</taxon>
        <taxon>Mycosphaerellales</taxon>
        <taxon>Teratosphaeriaceae</taxon>
        <taxon>Elasticomyces</taxon>
    </lineage>
</organism>
<feature type="compositionally biased region" description="Basic and acidic residues" evidence="1">
    <location>
        <begin position="145"/>
        <end position="179"/>
    </location>
</feature>
<dbReference type="AlphaFoldDB" id="A0AAN7W086"/>
<comment type="caution">
    <text evidence="2">The sequence shown here is derived from an EMBL/GenBank/DDBJ whole genome shotgun (WGS) entry which is preliminary data.</text>
</comment>
<evidence type="ECO:0000256" key="1">
    <source>
        <dbReference type="SAM" id="MobiDB-lite"/>
    </source>
</evidence>
<feature type="compositionally biased region" description="Polar residues" evidence="1">
    <location>
        <begin position="58"/>
        <end position="71"/>
    </location>
</feature>